<gene>
    <name evidence="2" type="ORF">GCM10022210_24100</name>
</gene>
<sequence length="206" mass="24153">MIYNQNNYFINRVIYYYIKWIVGRQFHEVLFDNIEVDESRSVLLIANHFSFWDALILHTINERSLKKKFHVMVDEKTVHMLKYLKYAGAFSVNKKSRDILESIDHAAVLLGDPENLVLIFPQGKLFSNYVDDVQFDKGVLRIMQKAPKKFQLVFASTFIQYFKHKKSTATVYLKSDAGSYTNIAALKEAYQQHYSSSKLLQTEFDI</sequence>
<comment type="caution">
    <text evidence="2">The sequence shown here is derived from an EMBL/GenBank/DDBJ whole genome shotgun (WGS) entry which is preliminary data.</text>
</comment>
<evidence type="ECO:0000313" key="3">
    <source>
        <dbReference type="Proteomes" id="UP001500742"/>
    </source>
</evidence>
<keyword evidence="3" id="KW-1185">Reference proteome</keyword>
<proteinExistence type="predicted"/>
<dbReference type="Pfam" id="PF01553">
    <property type="entry name" value="Acyltransferase"/>
    <property type="match status" value="1"/>
</dbReference>
<protein>
    <recommendedName>
        <fullName evidence="1">Phospholipid/glycerol acyltransferase domain-containing protein</fullName>
    </recommendedName>
</protein>
<accession>A0ABP7PY86</accession>
<reference evidence="3" key="1">
    <citation type="journal article" date="2019" name="Int. J. Syst. Evol. Microbiol.">
        <title>The Global Catalogue of Microorganisms (GCM) 10K type strain sequencing project: providing services to taxonomists for standard genome sequencing and annotation.</title>
        <authorList>
            <consortium name="The Broad Institute Genomics Platform"/>
            <consortium name="The Broad Institute Genome Sequencing Center for Infectious Disease"/>
            <person name="Wu L."/>
            <person name="Ma J."/>
        </authorList>
    </citation>
    <scope>NUCLEOTIDE SEQUENCE [LARGE SCALE GENOMIC DNA]</scope>
    <source>
        <strain evidence="3">JCM 16601</strain>
    </source>
</reference>
<evidence type="ECO:0000259" key="1">
    <source>
        <dbReference type="SMART" id="SM00563"/>
    </source>
</evidence>
<organism evidence="2 3">
    <name type="scientific">Mucilaginibacter dorajii</name>
    <dbReference type="NCBI Taxonomy" id="692994"/>
    <lineage>
        <taxon>Bacteria</taxon>
        <taxon>Pseudomonadati</taxon>
        <taxon>Bacteroidota</taxon>
        <taxon>Sphingobacteriia</taxon>
        <taxon>Sphingobacteriales</taxon>
        <taxon>Sphingobacteriaceae</taxon>
        <taxon>Mucilaginibacter</taxon>
    </lineage>
</organism>
<dbReference type="Proteomes" id="UP001500742">
    <property type="component" value="Unassembled WGS sequence"/>
</dbReference>
<dbReference type="SUPFAM" id="SSF69593">
    <property type="entry name" value="Glycerol-3-phosphate (1)-acyltransferase"/>
    <property type="match status" value="1"/>
</dbReference>
<dbReference type="InterPro" id="IPR002123">
    <property type="entry name" value="Plipid/glycerol_acylTrfase"/>
</dbReference>
<dbReference type="SMART" id="SM00563">
    <property type="entry name" value="PlsC"/>
    <property type="match status" value="1"/>
</dbReference>
<name>A0ABP7PY86_9SPHI</name>
<dbReference type="EMBL" id="BAAAZC010000018">
    <property type="protein sequence ID" value="GAA3973131.1"/>
    <property type="molecule type" value="Genomic_DNA"/>
</dbReference>
<dbReference type="RefSeq" id="WP_259094495.1">
    <property type="nucleotide sequence ID" value="NZ_BAAAZC010000018.1"/>
</dbReference>
<evidence type="ECO:0000313" key="2">
    <source>
        <dbReference type="EMBL" id="GAA3973131.1"/>
    </source>
</evidence>
<feature type="domain" description="Phospholipid/glycerol acyltransferase" evidence="1">
    <location>
        <begin position="42"/>
        <end position="158"/>
    </location>
</feature>